<dbReference type="RefSeq" id="WP_070114358.1">
    <property type="nucleotide sequence ID" value="NZ_LZYE01000074.1"/>
</dbReference>
<gene>
    <name evidence="1" type="ORF">BAE27_03900</name>
</gene>
<dbReference type="Proteomes" id="UP000175616">
    <property type="component" value="Unassembled WGS sequence"/>
</dbReference>
<sequence>MQKKYWLIAGTIAALGAAGAGWILERQSVPPSQSSAIHLRHTAILALPETTVAVPQPGGNSTFLVLGLSAKVTTLHALPKTWMAKHDAQIRAEILSTLLNMKDLGDVEKSSALRTQVRMFVAKKISHAISTNPRLVKVHVYITKLILQ</sequence>
<evidence type="ECO:0000313" key="2">
    <source>
        <dbReference type="Proteomes" id="UP000175616"/>
    </source>
</evidence>
<dbReference type="AlphaFoldDB" id="A0A1E7YPF1"/>
<protein>
    <recommendedName>
        <fullName evidence="3">Flagellar protein FliL</fullName>
    </recommendedName>
</protein>
<name>A0A1E7YPF1_9PROT</name>
<proteinExistence type="predicted"/>
<organism evidence="1 2">
    <name type="scientific">Acidithiobacillus caldus</name>
    <dbReference type="NCBI Taxonomy" id="33059"/>
    <lineage>
        <taxon>Bacteria</taxon>
        <taxon>Pseudomonadati</taxon>
        <taxon>Pseudomonadota</taxon>
        <taxon>Acidithiobacillia</taxon>
        <taxon>Acidithiobacillales</taxon>
        <taxon>Acidithiobacillaceae</taxon>
        <taxon>Acidithiobacillus</taxon>
    </lineage>
</organism>
<accession>A0A1E7YPF1</accession>
<evidence type="ECO:0000313" key="1">
    <source>
        <dbReference type="EMBL" id="OFC37594.1"/>
    </source>
</evidence>
<dbReference type="EMBL" id="LZYE01000074">
    <property type="protein sequence ID" value="OFC37594.1"/>
    <property type="molecule type" value="Genomic_DNA"/>
</dbReference>
<reference evidence="1 2" key="1">
    <citation type="submission" date="2016-06" db="EMBL/GenBank/DDBJ databases">
        <title>Gene turnover analysis identifies the evolutionary adaptation of the extremophile Acidithiobacillus caldus.</title>
        <authorList>
            <person name="Zhang X."/>
        </authorList>
    </citation>
    <scope>NUCLEOTIDE SEQUENCE [LARGE SCALE GENOMIC DNA]</scope>
    <source>
        <strain evidence="1 2">DX</strain>
    </source>
</reference>
<evidence type="ECO:0008006" key="3">
    <source>
        <dbReference type="Google" id="ProtNLM"/>
    </source>
</evidence>
<comment type="caution">
    <text evidence="1">The sequence shown here is derived from an EMBL/GenBank/DDBJ whole genome shotgun (WGS) entry which is preliminary data.</text>
</comment>